<evidence type="ECO:0000256" key="1">
    <source>
        <dbReference type="ARBA" id="ARBA00023015"/>
    </source>
</evidence>
<evidence type="ECO:0000313" key="7">
    <source>
        <dbReference type="EMBL" id="QDZ22646.1"/>
    </source>
</evidence>
<dbReference type="Proteomes" id="UP000316726">
    <property type="component" value="Chromosome 8"/>
</dbReference>
<evidence type="ECO:0000256" key="4">
    <source>
        <dbReference type="ARBA" id="ARBA00023242"/>
    </source>
</evidence>
<name>A0A5B8MQ87_9CHLO</name>
<accession>A0A5B8MQ87</accession>
<organism evidence="7 8">
    <name type="scientific">Chloropicon primus</name>
    <dbReference type="NCBI Taxonomy" id="1764295"/>
    <lineage>
        <taxon>Eukaryota</taxon>
        <taxon>Viridiplantae</taxon>
        <taxon>Chlorophyta</taxon>
        <taxon>Chloropicophyceae</taxon>
        <taxon>Chloropicales</taxon>
        <taxon>Chloropicaceae</taxon>
        <taxon>Chloropicon</taxon>
    </lineage>
</organism>
<dbReference type="Pfam" id="PF02042">
    <property type="entry name" value="RWP-RK"/>
    <property type="match status" value="1"/>
</dbReference>
<feature type="domain" description="RWP-RK" evidence="6">
    <location>
        <begin position="14"/>
        <end position="100"/>
    </location>
</feature>
<keyword evidence="8" id="KW-1185">Reference proteome</keyword>
<feature type="region of interest" description="Disordered" evidence="5">
    <location>
        <begin position="1"/>
        <end position="26"/>
    </location>
</feature>
<sequence>MKEKEGDLGSGLKAKTTIGKRMRRSKKDTRESISYECLRSLFKYPLERAAKELNVCGRTLRRRCVDFGIERWPYFRVASRKSVQESLAREAAGTCGKDTDTGTLVTLRKSAAGRKPSSSRRKSADEARTMALIKGQVEIVLPLVFGFENDLKKERSKRIEERKSVLLQTEVLCKKASCRQLMDEVEGLKECIYAPPEVADRLLEEKDMGKLILVLKELGSRIGGGASACLEEETAQAKHLATLSYHIGPALAKEVAKYHTTARSNLYNNSAVMSWWLAGLGYENLDKSEGILEGVKRLQDQIDQGSIQAMAIFGRLLKFEGLPPPVHHFKTVDLATETEERESLKEFLCKVQRMEAEGTGKVEEKRQKLEVMCSRKLAERVRNIRHRHAMDHLMDAAGKYRRMELKDLVEIFVSTSSNFDGAAGRANLNDLPTMDLRLIVKLVEEVKLRFMHLNGDLRGSNLFSTGNALYEHYVAVLTLSLGPRAAKALLSAHIDGDSNLYSNSYFMACWLVGLGYPSGNEKWDNMDMWVQSLSEKISKGELEPMSILAHYLEENDLPWILNRYAKRGE</sequence>
<evidence type="ECO:0000259" key="6">
    <source>
        <dbReference type="PROSITE" id="PS51519"/>
    </source>
</evidence>
<proteinExistence type="predicted"/>
<keyword evidence="3" id="KW-0804">Transcription</keyword>
<gene>
    <name evidence="7" type="ORF">A3770_08p51640</name>
</gene>
<dbReference type="PROSITE" id="PS51519">
    <property type="entry name" value="RWP_RK"/>
    <property type="match status" value="1"/>
</dbReference>
<keyword evidence="1" id="KW-0805">Transcription regulation</keyword>
<dbReference type="AlphaFoldDB" id="A0A5B8MQ87"/>
<evidence type="ECO:0000256" key="5">
    <source>
        <dbReference type="SAM" id="MobiDB-lite"/>
    </source>
</evidence>
<dbReference type="InterPro" id="IPR003035">
    <property type="entry name" value="RWP-RK_dom"/>
</dbReference>
<evidence type="ECO:0000256" key="3">
    <source>
        <dbReference type="ARBA" id="ARBA00023163"/>
    </source>
</evidence>
<evidence type="ECO:0000313" key="8">
    <source>
        <dbReference type="Proteomes" id="UP000316726"/>
    </source>
</evidence>
<dbReference type="EMBL" id="CP031041">
    <property type="protein sequence ID" value="QDZ22646.1"/>
    <property type="molecule type" value="Genomic_DNA"/>
</dbReference>
<protein>
    <recommendedName>
        <fullName evidence="6">RWP-RK domain-containing protein</fullName>
    </recommendedName>
</protein>
<keyword evidence="2" id="KW-0238">DNA-binding</keyword>
<evidence type="ECO:0000256" key="2">
    <source>
        <dbReference type="ARBA" id="ARBA00023125"/>
    </source>
</evidence>
<dbReference type="GO" id="GO:0003677">
    <property type="term" value="F:DNA binding"/>
    <property type="evidence" value="ECO:0007669"/>
    <property type="project" value="UniProtKB-KW"/>
</dbReference>
<reference evidence="7 8" key="1">
    <citation type="submission" date="2018-07" db="EMBL/GenBank/DDBJ databases">
        <title>The complete nuclear genome of the prasinophyte Chloropicon primus (CCMP1205).</title>
        <authorList>
            <person name="Pombert J.-F."/>
            <person name="Otis C."/>
            <person name="Turmel M."/>
            <person name="Lemieux C."/>
        </authorList>
    </citation>
    <scope>NUCLEOTIDE SEQUENCE [LARGE SCALE GENOMIC DNA]</scope>
    <source>
        <strain evidence="7 8">CCMP1205</strain>
    </source>
</reference>
<keyword evidence="4" id="KW-0539">Nucleus</keyword>